<evidence type="ECO:0000313" key="3">
    <source>
        <dbReference type="EMBL" id="TXD68083.1"/>
    </source>
</evidence>
<dbReference type="InterPro" id="IPR001387">
    <property type="entry name" value="Cro/C1-type_HTH"/>
</dbReference>
<comment type="caution">
    <text evidence="3">The sequence shown here is derived from an EMBL/GenBank/DDBJ whole genome shotgun (WGS) entry which is preliminary data.</text>
</comment>
<sequence length="80" mass="9228">MLSAMEIDKDIELINLGKRVKEIRLSKNLTQFDLAVRVNKDQQSIHRLEAGKINPSYIYLLEVCQGLDIPVTEIFNNKEL</sequence>
<dbReference type="PROSITE" id="PS50943">
    <property type="entry name" value="HTH_CROC1"/>
    <property type="match status" value="1"/>
</dbReference>
<dbReference type="AlphaFoldDB" id="A0A5C6YMK0"/>
<dbReference type="OrthoDB" id="2902336at2"/>
<dbReference type="CDD" id="cd00093">
    <property type="entry name" value="HTH_XRE"/>
    <property type="match status" value="1"/>
</dbReference>
<evidence type="ECO:0000256" key="1">
    <source>
        <dbReference type="ARBA" id="ARBA00023125"/>
    </source>
</evidence>
<name>A0A5C6YMK0_9FLAO</name>
<organism evidence="3 4">
    <name type="scientific">Aequorivita lipolytica</name>
    <dbReference type="NCBI Taxonomy" id="153267"/>
    <lineage>
        <taxon>Bacteria</taxon>
        <taxon>Pseudomonadati</taxon>
        <taxon>Bacteroidota</taxon>
        <taxon>Flavobacteriia</taxon>
        <taxon>Flavobacteriales</taxon>
        <taxon>Flavobacteriaceae</taxon>
        <taxon>Aequorivita</taxon>
    </lineage>
</organism>
<dbReference type="Proteomes" id="UP000321945">
    <property type="component" value="Unassembled WGS sequence"/>
</dbReference>
<protein>
    <submittedName>
        <fullName evidence="3">Helix-turn-helix transcriptional regulator</fullName>
    </submittedName>
</protein>
<evidence type="ECO:0000313" key="4">
    <source>
        <dbReference type="Proteomes" id="UP000321945"/>
    </source>
</evidence>
<evidence type="ECO:0000259" key="2">
    <source>
        <dbReference type="PROSITE" id="PS50943"/>
    </source>
</evidence>
<dbReference type="PANTHER" id="PTHR46558:SF4">
    <property type="entry name" value="DNA-BIDING PHAGE PROTEIN"/>
    <property type="match status" value="1"/>
</dbReference>
<keyword evidence="4" id="KW-1185">Reference proteome</keyword>
<dbReference type="GO" id="GO:0003677">
    <property type="term" value="F:DNA binding"/>
    <property type="evidence" value="ECO:0007669"/>
    <property type="project" value="UniProtKB-KW"/>
</dbReference>
<reference evidence="3 4" key="1">
    <citation type="submission" date="2019-08" db="EMBL/GenBank/DDBJ databases">
        <title>Genome of Aequorivita lipolytica Y10-2 (type strain).</title>
        <authorList>
            <person name="Bowman J.P."/>
        </authorList>
    </citation>
    <scope>NUCLEOTIDE SEQUENCE [LARGE SCALE GENOMIC DNA]</scope>
    <source>
        <strain evidence="3 4">Y10-2</strain>
    </source>
</reference>
<dbReference type="SUPFAM" id="SSF47413">
    <property type="entry name" value="lambda repressor-like DNA-binding domains"/>
    <property type="match status" value="1"/>
</dbReference>
<dbReference type="RefSeq" id="WP_111816972.1">
    <property type="nucleotide sequence ID" value="NZ_CBCRZQ010000013.1"/>
</dbReference>
<proteinExistence type="predicted"/>
<gene>
    <name evidence="3" type="ORF">ESV24_13845</name>
</gene>
<dbReference type="EMBL" id="VORU01000015">
    <property type="protein sequence ID" value="TXD68083.1"/>
    <property type="molecule type" value="Genomic_DNA"/>
</dbReference>
<dbReference type="SMART" id="SM00530">
    <property type="entry name" value="HTH_XRE"/>
    <property type="match status" value="1"/>
</dbReference>
<dbReference type="Pfam" id="PF01381">
    <property type="entry name" value="HTH_3"/>
    <property type="match status" value="1"/>
</dbReference>
<dbReference type="InterPro" id="IPR010982">
    <property type="entry name" value="Lambda_DNA-bd_dom_sf"/>
</dbReference>
<dbReference type="PANTHER" id="PTHR46558">
    <property type="entry name" value="TRACRIPTIONAL REGULATORY PROTEIN-RELATED-RELATED"/>
    <property type="match status" value="1"/>
</dbReference>
<accession>A0A5C6YMK0</accession>
<keyword evidence="1" id="KW-0238">DNA-binding</keyword>
<feature type="domain" description="HTH cro/C1-type" evidence="2">
    <location>
        <begin position="20"/>
        <end position="74"/>
    </location>
</feature>
<dbReference type="Gene3D" id="1.10.260.40">
    <property type="entry name" value="lambda repressor-like DNA-binding domains"/>
    <property type="match status" value="1"/>
</dbReference>